<protein>
    <recommendedName>
        <fullName evidence="8">FRIGIDA-like protein</fullName>
    </recommendedName>
</protein>
<dbReference type="EnsemblPlants" id="OMERI09G01750.2">
    <property type="protein sequence ID" value="OMERI09G01750.2"/>
    <property type="gene ID" value="OMERI09G01750"/>
</dbReference>
<dbReference type="InterPro" id="IPR012474">
    <property type="entry name" value="Frigida"/>
</dbReference>
<reference evidence="6" key="1">
    <citation type="submission" date="2015-04" db="UniProtKB">
        <authorList>
            <consortium name="EnsemblPlants"/>
        </authorList>
    </citation>
    <scope>IDENTIFICATION</scope>
</reference>
<evidence type="ECO:0000313" key="7">
    <source>
        <dbReference type="Proteomes" id="UP000008021"/>
    </source>
</evidence>
<evidence type="ECO:0000313" key="6">
    <source>
        <dbReference type="EnsemblPlants" id="OMERI09G01750.2"/>
    </source>
</evidence>
<dbReference type="PANTHER" id="PTHR31791">
    <property type="entry name" value="FRIGIDA-LIKE PROTEIN 3-RELATED"/>
    <property type="match status" value="1"/>
</dbReference>
<proteinExistence type="inferred from homology"/>
<dbReference type="STRING" id="40149.A0A0E0EPV8"/>
<evidence type="ECO:0000256" key="4">
    <source>
        <dbReference type="SAM" id="Coils"/>
    </source>
</evidence>
<evidence type="ECO:0008006" key="8">
    <source>
        <dbReference type="Google" id="ProtNLM"/>
    </source>
</evidence>
<dbReference type="Gramene" id="OMERI09G01750.2">
    <property type="protein sequence ID" value="OMERI09G01750.2"/>
    <property type="gene ID" value="OMERI09G01750"/>
</dbReference>
<evidence type="ECO:0000256" key="1">
    <source>
        <dbReference type="ARBA" id="ARBA00008956"/>
    </source>
</evidence>
<dbReference type="Proteomes" id="UP000008021">
    <property type="component" value="Chromosome 9"/>
</dbReference>
<reference evidence="6" key="2">
    <citation type="submission" date="2018-05" db="EMBL/GenBank/DDBJ databases">
        <title>OmerRS3 (Oryza meridionalis Reference Sequence Version 3).</title>
        <authorList>
            <person name="Zhang J."/>
            <person name="Kudrna D."/>
            <person name="Lee S."/>
            <person name="Talag J."/>
            <person name="Welchert J."/>
            <person name="Wing R.A."/>
        </authorList>
    </citation>
    <scope>NUCLEOTIDE SEQUENCE [LARGE SCALE GENOMIC DNA]</scope>
    <source>
        <strain evidence="6">OR44</strain>
    </source>
</reference>
<keyword evidence="7" id="KW-1185">Reference proteome</keyword>
<dbReference type="eggNOG" id="ENOG502QWA2">
    <property type="taxonomic scope" value="Eukaryota"/>
</dbReference>
<feature type="coiled-coil region" evidence="4">
    <location>
        <begin position="622"/>
        <end position="696"/>
    </location>
</feature>
<accession>A0A0E0EPV8</accession>
<dbReference type="GO" id="GO:0030154">
    <property type="term" value="P:cell differentiation"/>
    <property type="evidence" value="ECO:0007669"/>
    <property type="project" value="UniProtKB-KW"/>
</dbReference>
<evidence type="ECO:0000256" key="5">
    <source>
        <dbReference type="SAM" id="MobiDB-lite"/>
    </source>
</evidence>
<dbReference type="AlphaFoldDB" id="A0A0E0EPV8"/>
<dbReference type="GO" id="GO:0009908">
    <property type="term" value="P:flower development"/>
    <property type="evidence" value="ECO:0007669"/>
    <property type="project" value="UniProtKB-KW"/>
</dbReference>
<dbReference type="HOGENOM" id="CLU_300793_0_0_1"/>
<name>A0A0E0EPV8_9ORYZ</name>
<feature type="region of interest" description="Disordered" evidence="5">
    <location>
        <begin position="1067"/>
        <end position="1099"/>
    </location>
</feature>
<dbReference type="Pfam" id="PF07899">
    <property type="entry name" value="Frigida"/>
    <property type="match status" value="2"/>
</dbReference>
<evidence type="ECO:0000256" key="3">
    <source>
        <dbReference type="ARBA" id="ARBA00023089"/>
    </source>
</evidence>
<feature type="coiled-coil region" evidence="4">
    <location>
        <begin position="11"/>
        <end position="83"/>
    </location>
</feature>
<organism evidence="6">
    <name type="scientific">Oryza meridionalis</name>
    <dbReference type="NCBI Taxonomy" id="40149"/>
    <lineage>
        <taxon>Eukaryota</taxon>
        <taxon>Viridiplantae</taxon>
        <taxon>Streptophyta</taxon>
        <taxon>Embryophyta</taxon>
        <taxon>Tracheophyta</taxon>
        <taxon>Spermatophyta</taxon>
        <taxon>Magnoliopsida</taxon>
        <taxon>Liliopsida</taxon>
        <taxon>Poales</taxon>
        <taxon>Poaceae</taxon>
        <taxon>BOP clade</taxon>
        <taxon>Oryzoideae</taxon>
        <taxon>Oryzeae</taxon>
        <taxon>Oryzinae</taxon>
        <taxon>Oryza</taxon>
    </lineage>
</organism>
<comment type="similarity">
    <text evidence="1">Belongs to the Frigida family.</text>
</comment>
<keyword evidence="3" id="KW-0287">Flowering</keyword>
<dbReference type="PANTHER" id="PTHR31791:SF4">
    <property type="entry name" value="FRIGIDA-LIKE PROTEIN 3"/>
    <property type="match status" value="1"/>
</dbReference>
<evidence type="ECO:0000256" key="2">
    <source>
        <dbReference type="ARBA" id="ARBA00022782"/>
    </source>
</evidence>
<feature type="region of interest" description="Disordered" evidence="5">
    <location>
        <begin position="449"/>
        <end position="469"/>
    </location>
</feature>
<feature type="region of interest" description="Disordered" evidence="5">
    <location>
        <begin position="545"/>
        <end position="597"/>
    </location>
</feature>
<dbReference type="Gramene" id="OMERI09G01750.1">
    <property type="protein sequence ID" value="OMERI09G01750.1"/>
    <property type="gene ID" value="OMERI09G01750"/>
</dbReference>
<dbReference type="EnsemblPlants" id="OMERI09G01750.1">
    <property type="protein sequence ID" value="OMERI09G01750.1"/>
    <property type="gene ID" value="OMERI09G01750"/>
</dbReference>
<sequence length="1156" mass="130125">MSDMESMTALMESTGSKLQLLQRAFAELESQSAVSLKWKQLEDHFHGLEQSLKKKFDELKQQEKEFEETVTKSEQMLEQQEAAVVAKELTSLERLQQKRDAALAMIFGKSKLNLSMPVINPISKSVSNNAVLNGNIASLWPKPATAHVAYLKDGNTAVKPRSQLVILCEEMNVNGLHKFISDNRKDLTSIREEIPVALRGATDPYGLVLASLEDFYFGDNLILDGKKDGNLLGVRRTCLMLMESLAQLQTDATTGFISKGQMLTASIKERAKKIALEWKSKLDSLDFDASNGNCLEAHAFLQLLATFAIFSEFAEDELCKLLPSVSRRRQTPELCRILGLSQNMPGVIRVLIENGRTIDAINLAYAFELTDQFEPVELLKAYLKEVKNMSHVKTGKMSPGVQNEINERELSALKAVIKCIEEHKLDEKYPIYPLQRRVIQLEKAKADKRRAVEAGKPQSKRPRANGSVYAPHITSFSDKSFYQAAAPQRHSYPYERQYVYGAEAHHHPTMISSAPYGMSPAHTTYYGNGYQVQYQLLQSVTFPIPPAKKQTDAHNNPPPRLGFRRSSGRRRRRRRPPSISSPSRHRWWRGRGSEHPSVNAHRHCCFLKSAAMSDMESMATLMESTGSKLQQLQRAFAELESQSAVSLNLKWKQLEDHFHGLEQSLKKKFDDLKRQEEEFEETVAKSEQMLEQQEAVVMAKELTSLEKLQQKRDAALAVIFGKSKLNLSTPLINPISKSVNNNAVLNGNIGGSLSVKWPKPATAHGAYLQDENTAVKPRSQLVVLCEEMNVNGLHKFISDNRKDLTSIREEIPVALRRASDPYGLVLASLEDFYFGDNLILDGKKDGNLLGVRRTCLMLMESLAQLQTDATTGFISEGQVLTASIKERAKKIALEWKSKLDSLDFEASNGNCLEAHAFLQLLATFGIFAEFAQDELCKLLPSVSRRRQTPELCRILGLSQNMPGVIGVLVENGRTIDAINLAYAFELTNQFEPVELLKAYLQEVKSVPQFKTGKISLQVQNEMNERELSALKAVIKCIEEHKLDEKYPIDLLQKRVIQLEKAKADKRRAVEAAKPQSKRPRANGSVYAPHTSFPDKSFYQAAPPQRHSYPYERQYVYGAEAHHHPTMISSAPYGISPAHTTYYGNGYQVQYQVPYIH</sequence>
<keyword evidence="2" id="KW-0221">Differentiation</keyword>
<keyword evidence="4" id="KW-0175">Coiled coil</keyword>
<feature type="compositionally biased region" description="Basic residues" evidence="5">
    <location>
        <begin position="562"/>
        <end position="576"/>
    </location>
</feature>